<reference evidence="1 2" key="1">
    <citation type="submission" date="2016-10" db="EMBL/GenBank/DDBJ databases">
        <authorList>
            <person name="de Groot N.N."/>
        </authorList>
    </citation>
    <scope>NUCLEOTIDE SEQUENCE [LARGE SCALE GENOMIC DNA]</scope>
    <source>
        <strain evidence="1 2">OK461</strain>
    </source>
</reference>
<evidence type="ECO:0000313" key="1">
    <source>
        <dbReference type="EMBL" id="SFG98857.1"/>
    </source>
</evidence>
<accession>A0A1I2WDX1</accession>
<dbReference type="Proteomes" id="UP000181942">
    <property type="component" value="Unassembled WGS sequence"/>
</dbReference>
<protein>
    <submittedName>
        <fullName evidence="1">Uncharacterized protein</fullName>
    </submittedName>
</protein>
<organism evidence="1 2">
    <name type="scientific">Streptomyces mirabilis</name>
    <dbReference type="NCBI Taxonomy" id="68239"/>
    <lineage>
        <taxon>Bacteria</taxon>
        <taxon>Bacillati</taxon>
        <taxon>Actinomycetota</taxon>
        <taxon>Actinomycetes</taxon>
        <taxon>Kitasatosporales</taxon>
        <taxon>Streptomycetaceae</taxon>
        <taxon>Streptomyces</taxon>
    </lineage>
</organism>
<gene>
    <name evidence="1" type="ORF">SAMN02787118_13648</name>
</gene>
<sequence>MRDARQISARGVSQGVQRHVLDQTTWFGSTVMAHSGVVPLVFERLEWTVPRTELGPSGSADLCR</sequence>
<evidence type="ECO:0000313" key="2">
    <source>
        <dbReference type="Proteomes" id="UP000181942"/>
    </source>
</evidence>
<dbReference type="EMBL" id="FONR01000036">
    <property type="protein sequence ID" value="SFG98857.1"/>
    <property type="molecule type" value="Genomic_DNA"/>
</dbReference>
<proteinExistence type="predicted"/>
<dbReference type="AlphaFoldDB" id="A0A1I2WDX1"/>
<name>A0A1I2WDX1_9ACTN</name>